<dbReference type="Proteomes" id="UP001160148">
    <property type="component" value="Unassembled WGS sequence"/>
</dbReference>
<comment type="caution">
    <text evidence="1">The sequence shown here is derived from an EMBL/GenBank/DDBJ whole genome shotgun (WGS) entry which is preliminary data.</text>
</comment>
<dbReference type="EMBL" id="CARXXK010000001">
    <property type="protein sequence ID" value="CAI6347371.1"/>
    <property type="molecule type" value="Genomic_DNA"/>
</dbReference>
<protein>
    <submittedName>
        <fullName evidence="1">Uncharacterized protein</fullName>
    </submittedName>
</protein>
<dbReference type="AlphaFoldDB" id="A0AAV0W082"/>
<evidence type="ECO:0000313" key="2">
    <source>
        <dbReference type="Proteomes" id="UP001160148"/>
    </source>
</evidence>
<name>A0AAV0W082_9HEMI</name>
<reference evidence="1 2" key="1">
    <citation type="submission" date="2023-01" db="EMBL/GenBank/DDBJ databases">
        <authorList>
            <person name="Whitehead M."/>
        </authorList>
    </citation>
    <scope>NUCLEOTIDE SEQUENCE [LARGE SCALE GENOMIC DNA]</scope>
</reference>
<accession>A0AAV0W082</accession>
<proteinExistence type="predicted"/>
<gene>
    <name evidence="1" type="ORF">MEUPH1_LOCUS4167</name>
</gene>
<keyword evidence="2" id="KW-1185">Reference proteome</keyword>
<organism evidence="1 2">
    <name type="scientific">Macrosiphum euphorbiae</name>
    <name type="common">potato aphid</name>
    <dbReference type="NCBI Taxonomy" id="13131"/>
    <lineage>
        <taxon>Eukaryota</taxon>
        <taxon>Metazoa</taxon>
        <taxon>Ecdysozoa</taxon>
        <taxon>Arthropoda</taxon>
        <taxon>Hexapoda</taxon>
        <taxon>Insecta</taxon>
        <taxon>Pterygota</taxon>
        <taxon>Neoptera</taxon>
        <taxon>Paraneoptera</taxon>
        <taxon>Hemiptera</taxon>
        <taxon>Sternorrhyncha</taxon>
        <taxon>Aphidomorpha</taxon>
        <taxon>Aphidoidea</taxon>
        <taxon>Aphididae</taxon>
        <taxon>Macrosiphini</taxon>
        <taxon>Macrosiphum</taxon>
    </lineage>
</organism>
<evidence type="ECO:0000313" key="1">
    <source>
        <dbReference type="EMBL" id="CAI6347371.1"/>
    </source>
</evidence>
<sequence>MGSISELRKMNLIKLVKTLCGSKNFPNVGIMLERVAASKPHSADVERLISARNLLKSPLSSNMNIETENLSLYINYNMPLLYGWDPRDTVYHSMYKKNMESLKE</sequence>